<proteinExistence type="predicted"/>
<keyword evidence="3" id="KW-0472">Membrane</keyword>
<evidence type="ECO:0000256" key="3">
    <source>
        <dbReference type="SAM" id="Phobius"/>
    </source>
</evidence>
<keyword evidence="1" id="KW-0175">Coiled coil</keyword>
<feature type="transmembrane region" description="Helical" evidence="3">
    <location>
        <begin position="107"/>
        <end position="129"/>
    </location>
</feature>
<protein>
    <submittedName>
        <fullName evidence="4">Uncharacterized protein</fullName>
    </submittedName>
</protein>
<gene>
    <name evidence="4" type="ORF">UFOVP695_10</name>
</gene>
<evidence type="ECO:0000256" key="2">
    <source>
        <dbReference type="SAM" id="MobiDB-lite"/>
    </source>
</evidence>
<feature type="region of interest" description="Disordered" evidence="2">
    <location>
        <begin position="289"/>
        <end position="308"/>
    </location>
</feature>
<evidence type="ECO:0000256" key="1">
    <source>
        <dbReference type="SAM" id="Coils"/>
    </source>
</evidence>
<sequence length="678" mass="74837">MITQKDLEIKINTSVAAGTSAATFRELKTQIRELNETALEFGDKFPEAAKKAQQEAARLADRLDDAKEGLADLKGEPLERIRASVARLQEGFMNMDLGKITQSFKNLGAAVTSAGGIFALLIGAIVLIIENFDTLKNSGGMVGAIFTTIGEVVEGLKNMFITLADVIGLVDKEMIDQMLTEKKAKESKEQLTQATKLFNDEQDRELELMRAKGASNREILEAQKRFILQRLEDDRKLRESQKTLTEQSRQDRLDQIANERAAAKALGIDKMDQQSYFKLPQKVTFNAKAEDQSLGNKQKVTKEQEKQGQLTDKELDDLRFKLQLIDAELSATKEVTKERTKGTKKEKDDEYEFLLALERAREKQYKVEEDRVKIKEYDISLDQELIDGTNELDSATNDLLETTLKLSQQEEAYRKLGSAFDDMASKFNAGGDLIAEALMGSFSNVRKSITDTIEVFKQSSGEMGDNIMGIAESVLSSASSLISSFSSIMNASVTQDIQRSKRQTDERLNDLQLQLDAGTITEKEFNQKKYEIQLEQFRKESELKKQAFEQNKAIQIVQAIILSTQAALAAFTQGNIAGGPVVGGIFAGIAAAFGAIQVGLIASQQYPGDGAAPSRPSASTAVPSGNLGGTQPNAVAMADIGGRLTTTNREEEMRVYVLEKDITSAQGRTAQIKNRSRR</sequence>
<evidence type="ECO:0000313" key="4">
    <source>
        <dbReference type="EMBL" id="CAB4158112.1"/>
    </source>
</evidence>
<accession>A0A6J5NHB6</accession>
<feature type="region of interest" description="Disordered" evidence="2">
    <location>
        <begin position="607"/>
        <end position="633"/>
    </location>
</feature>
<feature type="coiled-coil region" evidence="1">
    <location>
        <begin position="49"/>
        <end position="76"/>
    </location>
</feature>
<dbReference type="EMBL" id="LR796667">
    <property type="protein sequence ID" value="CAB4158112.1"/>
    <property type="molecule type" value="Genomic_DNA"/>
</dbReference>
<keyword evidence="3" id="KW-1133">Transmembrane helix</keyword>
<keyword evidence="3" id="KW-0812">Transmembrane</keyword>
<organism evidence="4">
    <name type="scientific">uncultured Caudovirales phage</name>
    <dbReference type="NCBI Taxonomy" id="2100421"/>
    <lineage>
        <taxon>Viruses</taxon>
        <taxon>Duplodnaviria</taxon>
        <taxon>Heunggongvirae</taxon>
        <taxon>Uroviricota</taxon>
        <taxon>Caudoviricetes</taxon>
        <taxon>Peduoviridae</taxon>
        <taxon>Maltschvirus</taxon>
        <taxon>Maltschvirus maltsch</taxon>
    </lineage>
</organism>
<reference evidence="4" key="1">
    <citation type="submission" date="2020-04" db="EMBL/GenBank/DDBJ databases">
        <authorList>
            <person name="Chiriac C."/>
            <person name="Salcher M."/>
            <person name="Ghai R."/>
            <person name="Kavagutti S V."/>
        </authorList>
    </citation>
    <scope>NUCLEOTIDE SEQUENCE</scope>
</reference>
<name>A0A6J5NHB6_9CAUD</name>
<feature type="compositionally biased region" description="Polar residues" evidence="2">
    <location>
        <begin position="616"/>
        <end position="633"/>
    </location>
</feature>